<dbReference type="GO" id="GO:0005829">
    <property type="term" value="C:cytosol"/>
    <property type="evidence" value="ECO:0007669"/>
    <property type="project" value="TreeGrafter"/>
</dbReference>
<feature type="domain" description="Aminomethyltransferase C-terminal" evidence="10">
    <location>
        <begin position="274"/>
        <end position="352"/>
    </location>
</feature>
<dbReference type="Gene3D" id="4.10.1250.10">
    <property type="entry name" value="Aminomethyltransferase fragment"/>
    <property type="match status" value="1"/>
</dbReference>
<dbReference type="GO" id="GO:0008483">
    <property type="term" value="F:transaminase activity"/>
    <property type="evidence" value="ECO:0007669"/>
    <property type="project" value="UniProtKB-KW"/>
</dbReference>
<evidence type="ECO:0000256" key="6">
    <source>
        <dbReference type="ARBA" id="ARBA00047665"/>
    </source>
</evidence>
<evidence type="ECO:0000256" key="4">
    <source>
        <dbReference type="ARBA" id="ARBA00022679"/>
    </source>
</evidence>
<dbReference type="PANTHER" id="PTHR43757:SF2">
    <property type="entry name" value="AMINOMETHYLTRANSFERASE, MITOCHONDRIAL"/>
    <property type="match status" value="1"/>
</dbReference>
<keyword evidence="11" id="KW-0489">Methyltransferase</keyword>
<dbReference type="GO" id="GO:0019464">
    <property type="term" value="P:glycine decarboxylation via glycine cleavage system"/>
    <property type="evidence" value="ECO:0007669"/>
    <property type="project" value="UniProtKB-UniRule"/>
</dbReference>
<evidence type="ECO:0000256" key="5">
    <source>
        <dbReference type="ARBA" id="ARBA00031395"/>
    </source>
</evidence>
<dbReference type="FunFam" id="2.40.30.110:FF:000003">
    <property type="entry name" value="Aminomethyltransferase"/>
    <property type="match status" value="1"/>
</dbReference>
<protein>
    <recommendedName>
        <fullName evidence="2 7">Aminomethyltransferase</fullName>
        <ecNumber evidence="2 7">2.1.2.10</ecNumber>
    </recommendedName>
    <alternativeName>
        <fullName evidence="5 7">Glycine cleavage system T protein</fullName>
    </alternativeName>
</protein>
<dbReference type="Proteomes" id="UP000515570">
    <property type="component" value="Chromosome"/>
</dbReference>
<dbReference type="RefSeq" id="WP_182385781.1">
    <property type="nucleotide sequence ID" value="NZ_CP059833.1"/>
</dbReference>
<dbReference type="InterPro" id="IPR027266">
    <property type="entry name" value="TrmE/GcvT-like"/>
</dbReference>
<dbReference type="PIRSF" id="PIRSF006487">
    <property type="entry name" value="GcvT"/>
    <property type="match status" value="1"/>
</dbReference>
<gene>
    <name evidence="7 11" type="primary">gcvT</name>
    <name evidence="11" type="ORF">HW450_11675</name>
</gene>
<dbReference type="NCBIfam" id="NF001567">
    <property type="entry name" value="PRK00389.1"/>
    <property type="match status" value="1"/>
</dbReference>
<organism evidence="11 12">
    <name type="scientific">Corynebacterium hindlerae</name>
    <dbReference type="NCBI Taxonomy" id="699041"/>
    <lineage>
        <taxon>Bacteria</taxon>
        <taxon>Bacillati</taxon>
        <taxon>Actinomycetota</taxon>
        <taxon>Actinomycetes</taxon>
        <taxon>Mycobacteriales</taxon>
        <taxon>Corynebacteriaceae</taxon>
        <taxon>Corynebacterium</taxon>
    </lineage>
</organism>
<dbReference type="NCBIfam" id="TIGR00528">
    <property type="entry name" value="gcvT"/>
    <property type="match status" value="1"/>
</dbReference>
<comment type="subunit">
    <text evidence="7">The glycine cleavage system is composed of four proteins: P, T, L and H.</text>
</comment>
<dbReference type="HAMAP" id="MF_00259">
    <property type="entry name" value="GcvT"/>
    <property type="match status" value="1"/>
</dbReference>
<dbReference type="InterPro" id="IPR022903">
    <property type="entry name" value="GcvT_bac"/>
</dbReference>
<dbReference type="GO" id="GO:0004047">
    <property type="term" value="F:aminomethyltransferase activity"/>
    <property type="evidence" value="ECO:0007669"/>
    <property type="project" value="UniProtKB-UniRule"/>
</dbReference>
<comment type="catalytic activity">
    <reaction evidence="6 7">
        <text>N(6)-[(R)-S(8)-aminomethyldihydrolipoyl]-L-lysyl-[protein] + (6S)-5,6,7,8-tetrahydrofolate = N(6)-[(R)-dihydrolipoyl]-L-lysyl-[protein] + (6R)-5,10-methylene-5,6,7,8-tetrahydrofolate + NH4(+)</text>
        <dbReference type="Rhea" id="RHEA:16945"/>
        <dbReference type="Rhea" id="RHEA-COMP:10475"/>
        <dbReference type="Rhea" id="RHEA-COMP:10492"/>
        <dbReference type="ChEBI" id="CHEBI:15636"/>
        <dbReference type="ChEBI" id="CHEBI:28938"/>
        <dbReference type="ChEBI" id="CHEBI:57453"/>
        <dbReference type="ChEBI" id="CHEBI:83100"/>
        <dbReference type="ChEBI" id="CHEBI:83143"/>
        <dbReference type="EC" id="2.1.2.10"/>
    </reaction>
</comment>
<keyword evidence="3 7" id="KW-0032">Aminotransferase</keyword>
<dbReference type="Pfam" id="PF08669">
    <property type="entry name" value="GCV_T_C"/>
    <property type="match status" value="1"/>
</dbReference>
<dbReference type="PANTHER" id="PTHR43757">
    <property type="entry name" value="AMINOMETHYLTRANSFERASE"/>
    <property type="match status" value="1"/>
</dbReference>
<evidence type="ECO:0000256" key="8">
    <source>
        <dbReference type="PIRSR" id="PIRSR006487-1"/>
    </source>
</evidence>
<evidence type="ECO:0000313" key="12">
    <source>
        <dbReference type="Proteomes" id="UP000515570"/>
    </source>
</evidence>
<comment type="function">
    <text evidence="7">The glycine cleavage system catalyzes the degradation of glycine.</text>
</comment>
<dbReference type="SUPFAM" id="SSF101790">
    <property type="entry name" value="Aminomethyltransferase beta-barrel domain"/>
    <property type="match status" value="1"/>
</dbReference>
<dbReference type="Gene3D" id="2.40.30.110">
    <property type="entry name" value="Aminomethyltransferase beta-barrel domains"/>
    <property type="match status" value="1"/>
</dbReference>
<dbReference type="AlphaFoldDB" id="A0A7G5FED3"/>
<dbReference type="EMBL" id="CP059833">
    <property type="protein sequence ID" value="QMV84974.1"/>
    <property type="molecule type" value="Genomic_DNA"/>
</dbReference>
<comment type="similarity">
    <text evidence="1 7">Belongs to the GcvT family.</text>
</comment>
<reference evidence="11 12" key="1">
    <citation type="submission" date="2020-07" db="EMBL/GenBank/DDBJ databases">
        <title>non toxigenic Corynebacterium sp. nov from a clinical source.</title>
        <authorList>
            <person name="Bernier A.-M."/>
            <person name="Bernard K."/>
        </authorList>
    </citation>
    <scope>NUCLEOTIDE SEQUENCE [LARGE SCALE GENOMIC DNA]</scope>
    <source>
        <strain evidence="12">NML 93-0612</strain>
    </source>
</reference>
<dbReference type="Pfam" id="PF01571">
    <property type="entry name" value="GCV_T"/>
    <property type="match status" value="1"/>
</dbReference>
<feature type="domain" description="GCVT N-terminal" evidence="9">
    <location>
        <begin position="5"/>
        <end position="256"/>
    </location>
</feature>
<dbReference type="InterPro" id="IPR029043">
    <property type="entry name" value="GcvT/YgfZ_C"/>
</dbReference>
<dbReference type="Gene3D" id="3.30.1360.120">
    <property type="entry name" value="Probable tRNA modification gtpase trme, domain 1"/>
    <property type="match status" value="1"/>
</dbReference>
<evidence type="ECO:0000313" key="11">
    <source>
        <dbReference type="EMBL" id="QMV84974.1"/>
    </source>
</evidence>
<evidence type="ECO:0000256" key="2">
    <source>
        <dbReference type="ARBA" id="ARBA00012616"/>
    </source>
</evidence>
<keyword evidence="12" id="KW-1185">Reference proteome</keyword>
<dbReference type="Gene3D" id="3.30.70.1400">
    <property type="entry name" value="Aminomethyltransferase beta-barrel domains"/>
    <property type="match status" value="1"/>
</dbReference>
<evidence type="ECO:0000256" key="7">
    <source>
        <dbReference type="HAMAP-Rule" id="MF_00259"/>
    </source>
</evidence>
<proteinExistence type="inferred from homology"/>
<dbReference type="InterPro" id="IPR028896">
    <property type="entry name" value="GcvT/YgfZ/DmdA"/>
</dbReference>
<dbReference type="SUPFAM" id="SSF103025">
    <property type="entry name" value="Folate-binding domain"/>
    <property type="match status" value="1"/>
</dbReference>
<keyword evidence="4 7" id="KW-0808">Transferase</keyword>
<evidence type="ECO:0000259" key="10">
    <source>
        <dbReference type="Pfam" id="PF08669"/>
    </source>
</evidence>
<dbReference type="EC" id="2.1.2.10" evidence="2 7"/>
<dbReference type="InterPro" id="IPR006223">
    <property type="entry name" value="GcvT"/>
</dbReference>
<feature type="binding site" evidence="8">
    <location>
        <position position="189"/>
    </location>
    <ligand>
        <name>substrate</name>
    </ligand>
</feature>
<name>A0A7G5FED3_9CORY</name>
<dbReference type="InterPro" id="IPR006222">
    <property type="entry name" value="GCVT_N"/>
</dbReference>
<sequence length="357" mass="38281">MLSPLHAEHEKLGALFTDFGGWEMPLRYGNELDEHRAVRTNVGLFDLSHMGEVRVTGAEAGRFLDYALISQLSAIAVGKAKYTMIVNEQGHIIDDLIVYRLGEAEFMVVPNAGNATTVAAELVERAKDFDVTVKDESADIALIAVQGPRAAEMLGDIPELRYYSSAPASILGHDVLLARTGYTGEDGFELFLPASEAPALWQALIDAGSSFNLLPCGLACRDSLRLEAGMPLYGHELTLNLQPADAGLGVLVSKKKTEDFVGSAVLLADYAPARKLVGLQGEGRRAARAGSVVLSPAGEEIGVVTSGQLSPTLGYPIAMAYVDAEHATEGHTLDVDIRGKKHTYTVVTLPFYSRPKD</sequence>
<evidence type="ECO:0000259" key="9">
    <source>
        <dbReference type="Pfam" id="PF01571"/>
    </source>
</evidence>
<dbReference type="FunFam" id="3.30.70.1400:FF:000001">
    <property type="entry name" value="Aminomethyltransferase"/>
    <property type="match status" value="1"/>
</dbReference>
<dbReference type="InterPro" id="IPR013977">
    <property type="entry name" value="GcvT_C"/>
</dbReference>
<dbReference type="GO" id="GO:0032259">
    <property type="term" value="P:methylation"/>
    <property type="evidence" value="ECO:0007669"/>
    <property type="project" value="UniProtKB-KW"/>
</dbReference>
<dbReference type="GO" id="GO:0008168">
    <property type="term" value="F:methyltransferase activity"/>
    <property type="evidence" value="ECO:0007669"/>
    <property type="project" value="UniProtKB-KW"/>
</dbReference>
<evidence type="ECO:0000256" key="1">
    <source>
        <dbReference type="ARBA" id="ARBA00008609"/>
    </source>
</evidence>
<dbReference type="GO" id="GO:0005960">
    <property type="term" value="C:glycine cleavage complex"/>
    <property type="evidence" value="ECO:0007669"/>
    <property type="project" value="InterPro"/>
</dbReference>
<accession>A0A7G5FED3</accession>
<evidence type="ECO:0000256" key="3">
    <source>
        <dbReference type="ARBA" id="ARBA00022576"/>
    </source>
</evidence>